<feature type="binding site" evidence="12">
    <location>
        <position position="510"/>
    </location>
    <ligand>
        <name>Zn(2+)</name>
        <dbReference type="ChEBI" id="CHEBI:29105"/>
        <label>1</label>
    </ligand>
</feature>
<keyword evidence="9 12" id="KW-0238">DNA-binding</keyword>
<dbReference type="CDD" id="cd18804">
    <property type="entry name" value="SF2_C_priA"/>
    <property type="match status" value="1"/>
</dbReference>
<feature type="binding site" evidence="12">
    <location>
        <position position="513"/>
    </location>
    <ligand>
        <name>Zn(2+)</name>
        <dbReference type="ChEBI" id="CHEBI:29105"/>
        <label>1</label>
    </ligand>
</feature>
<evidence type="ECO:0000256" key="4">
    <source>
        <dbReference type="ARBA" id="ARBA00022741"/>
    </source>
</evidence>
<evidence type="ECO:0000256" key="11">
    <source>
        <dbReference type="ARBA" id="ARBA00048988"/>
    </source>
</evidence>
<dbReference type="GO" id="GO:0006269">
    <property type="term" value="P:DNA replication, synthesis of primer"/>
    <property type="evidence" value="ECO:0007669"/>
    <property type="project" value="UniProtKB-KW"/>
</dbReference>
<dbReference type="CDD" id="cd17929">
    <property type="entry name" value="DEXHc_priA"/>
    <property type="match status" value="1"/>
</dbReference>
<feature type="binding site" evidence="12">
    <location>
        <position position="550"/>
    </location>
    <ligand>
        <name>Zn(2+)</name>
        <dbReference type="ChEBI" id="CHEBI:29105"/>
        <label>1</label>
    </ligand>
</feature>
<feature type="binding site" evidence="12">
    <location>
        <position position="537"/>
    </location>
    <ligand>
        <name>Zn(2+)</name>
        <dbReference type="ChEBI" id="CHEBI:29105"/>
        <label>2</label>
    </ligand>
</feature>
<evidence type="ECO:0000259" key="13">
    <source>
        <dbReference type="PROSITE" id="PS51192"/>
    </source>
</evidence>
<evidence type="ECO:0000256" key="9">
    <source>
        <dbReference type="ARBA" id="ARBA00023125"/>
    </source>
</evidence>
<dbReference type="Pfam" id="PF18074">
    <property type="entry name" value="PriA_C"/>
    <property type="match status" value="1"/>
</dbReference>
<evidence type="ECO:0000256" key="12">
    <source>
        <dbReference type="HAMAP-Rule" id="MF_00983"/>
    </source>
</evidence>
<keyword evidence="6 12" id="KW-0347">Helicase</keyword>
<dbReference type="EC" id="5.6.2.4" evidence="12"/>
<comment type="similarity">
    <text evidence="12">Belongs to the helicase family. PriA subfamily.</text>
</comment>
<dbReference type="FunFam" id="3.40.50.300:FF:000489">
    <property type="entry name" value="Primosome assembly protein PriA"/>
    <property type="match status" value="1"/>
</dbReference>
<sequence length="804" mass="90826">MEQIAKVIVDVPTMQTNSPYSYLIPQEFLNQIQVGMRVIVSFGKGNRKVQGMVVGIDDDKSFDGKLKEIDSIMDLQPVLNTELLKLSGYLAESTFSFAITCIQTILPNALKVKYEKELVPATTINDADKAQIFGGQKRLLFESDQLTTQQLSRLLKLKKANQIKINYLVQDRAKAKTEIQIKRTPNVSFLREEFDSIRKGAVQQERLLNYLVSMGEKQVSQSDLIEAADVSSATIKSGEKKKWLTRSRVEVLRDPFKHEVTRTQPLKLQPDQQNAVDAISEKINHSEYSPFLLEGVTGSGKTEVYLQSMAQALSENKTALMLVPEISLTPQMVNRVKARFGHQVAVLHSGLSDGEKYDEWRRIERGDAKVVVGARSAVFAPLNNIGIIIMDEEHETSYKQDESPRYHARDVALWRGKYHGCPVVLGSATPSLETRARAEKGLVTRLLLPNRINHQSLPAVSVVDMKNEISQHKESNFSTELLDAIKLRIQRKEQIVLMLNRRGYSSFIMCRDCGFVLMCPNCDISLTLHMDTHSMKCHYCGHEEAIPKICPNCQSHKIRYYGTGTQKVETELKELLPDARVIRMDVDTTRRKGAHEKLLDEFGNHEGDILLGTQMIAKGLDFPNVTLVGVLNADTSLGIPDYHSSERTFQLLTQVSGRAGRAEKAGQVIIQTFNPDHYAIQLAKSQNYEQFFAYEMKIRHESNYPPYYYAVQITTNAATEAEAAKLMFKIAKQAREVLSDQAIVLGPTPQTIARIKKRYYYQLIIKYKKEPQLNELLTKVLKNSQKLGRNAAKVSINPNPVSFM</sequence>
<dbReference type="GO" id="GO:0006302">
    <property type="term" value="P:double-strand break repair"/>
    <property type="evidence" value="ECO:0007669"/>
    <property type="project" value="InterPro"/>
</dbReference>
<dbReference type="InterPro" id="IPR027417">
    <property type="entry name" value="P-loop_NTPase"/>
</dbReference>
<evidence type="ECO:0000256" key="10">
    <source>
        <dbReference type="ARBA" id="ARBA00023235"/>
    </source>
</evidence>
<evidence type="ECO:0000259" key="14">
    <source>
        <dbReference type="PROSITE" id="PS51194"/>
    </source>
</evidence>
<dbReference type="InterPro" id="IPR041222">
    <property type="entry name" value="PriA_3primeBD"/>
</dbReference>
<feature type="binding site" evidence="12">
    <location>
        <position position="540"/>
    </location>
    <ligand>
        <name>Zn(2+)</name>
        <dbReference type="ChEBI" id="CHEBI:29105"/>
        <label>2</label>
    </ligand>
</feature>
<evidence type="ECO:0000256" key="1">
    <source>
        <dbReference type="ARBA" id="ARBA00022515"/>
    </source>
</evidence>
<comment type="function">
    <text evidence="12">Initiates the restart of stalled replication forks, which reloads the replicative helicase on sites other than the origin of replication. Recognizes and binds to abandoned replication forks and remodels them to uncover a helicase loading site. Promotes assembly of the primosome at these replication forks.</text>
</comment>
<evidence type="ECO:0000256" key="7">
    <source>
        <dbReference type="ARBA" id="ARBA00022833"/>
    </source>
</evidence>
<dbReference type="NCBIfam" id="TIGR00595">
    <property type="entry name" value="priA"/>
    <property type="match status" value="1"/>
</dbReference>
<dbReference type="NCBIfam" id="NF004066">
    <property type="entry name" value="PRK05580.1-3"/>
    <property type="match status" value="1"/>
</dbReference>
<feature type="binding site" evidence="12">
    <location>
        <position position="519"/>
    </location>
    <ligand>
        <name>Zn(2+)</name>
        <dbReference type="ChEBI" id="CHEBI:29105"/>
        <label>2</label>
    </ligand>
</feature>
<proteinExistence type="inferred from homology"/>
<evidence type="ECO:0000256" key="2">
    <source>
        <dbReference type="ARBA" id="ARBA00022705"/>
    </source>
</evidence>
<reference evidence="15 16" key="1">
    <citation type="journal article" date="2019" name="Appl. Microbiol. Biotechnol.">
        <title>Uncovering carbohydrate metabolism through a genotype-phenotype association study of 56 lactic acid bacteria genomes.</title>
        <authorList>
            <person name="Buron-Moles G."/>
            <person name="Chailyan A."/>
            <person name="Dolejs I."/>
            <person name="Forster J."/>
            <person name="Miks M.H."/>
        </authorList>
    </citation>
    <scope>NUCLEOTIDE SEQUENCE [LARGE SCALE GENOMIC DNA]</scope>
    <source>
        <strain evidence="15 16">ATCC 49373</strain>
    </source>
</reference>
<gene>
    <name evidence="12" type="primary">priA</name>
    <name evidence="15" type="ORF">C5L31_000770</name>
</gene>
<dbReference type="GO" id="GO:0016887">
    <property type="term" value="F:ATP hydrolysis activity"/>
    <property type="evidence" value="ECO:0007669"/>
    <property type="project" value="RHEA"/>
</dbReference>
<comment type="subunit">
    <text evidence="12">Component of the replication restart primosome.</text>
</comment>
<dbReference type="InterPro" id="IPR011545">
    <property type="entry name" value="DEAD/DEAH_box_helicase_dom"/>
</dbReference>
<dbReference type="Pfam" id="PF18319">
    <property type="entry name" value="Zn_ribbon_PriA"/>
    <property type="match status" value="1"/>
</dbReference>
<keyword evidence="2 12" id="KW-0235">DNA replication</keyword>
<feature type="domain" description="Helicase ATP-binding" evidence="13">
    <location>
        <begin position="282"/>
        <end position="448"/>
    </location>
</feature>
<dbReference type="GO" id="GO:0043138">
    <property type="term" value="F:3'-5' DNA helicase activity"/>
    <property type="evidence" value="ECO:0007669"/>
    <property type="project" value="UniProtKB-EC"/>
</dbReference>
<comment type="cofactor">
    <cofactor evidence="12">
        <name>Zn(2+)</name>
        <dbReference type="ChEBI" id="CHEBI:29105"/>
    </cofactor>
    <text evidence="12">Binds 2 zinc ions per subunit.</text>
</comment>
<dbReference type="PANTHER" id="PTHR30580">
    <property type="entry name" value="PRIMOSOMAL PROTEIN N"/>
    <property type="match status" value="1"/>
</dbReference>
<comment type="caution">
    <text evidence="15">The sequence shown here is derived from an EMBL/GenBank/DDBJ whole genome shotgun (WGS) entry which is preliminary data.</text>
</comment>
<evidence type="ECO:0000313" key="16">
    <source>
        <dbReference type="Proteomes" id="UP000294854"/>
    </source>
</evidence>
<dbReference type="EMBL" id="PUFO01000010">
    <property type="protein sequence ID" value="TDG80404.1"/>
    <property type="molecule type" value="Genomic_DNA"/>
</dbReference>
<keyword evidence="5 12" id="KW-0378">Hydrolase</keyword>
<dbReference type="SMART" id="SM00490">
    <property type="entry name" value="HELICc"/>
    <property type="match status" value="1"/>
</dbReference>
<evidence type="ECO:0000256" key="6">
    <source>
        <dbReference type="ARBA" id="ARBA00022806"/>
    </source>
</evidence>
<dbReference type="InterPro" id="IPR042115">
    <property type="entry name" value="PriA_3primeBD_sf"/>
</dbReference>
<dbReference type="PROSITE" id="PS51194">
    <property type="entry name" value="HELICASE_CTER"/>
    <property type="match status" value="1"/>
</dbReference>
<accession>A0A4V3A4I1</accession>
<evidence type="ECO:0000256" key="8">
    <source>
        <dbReference type="ARBA" id="ARBA00022840"/>
    </source>
</evidence>
<dbReference type="GO" id="GO:0008270">
    <property type="term" value="F:zinc ion binding"/>
    <property type="evidence" value="ECO:0007669"/>
    <property type="project" value="UniProtKB-UniRule"/>
</dbReference>
<dbReference type="FunFam" id="3.40.1440.60:FF:000001">
    <property type="entry name" value="Primosomal protein N"/>
    <property type="match status" value="1"/>
</dbReference>
<dbReference type="InterPro" id="IPR040498">
    <property type="entry name" value="PriA_CRR"/>
</dbReference>
<dbReference type="Gene3D" id="3.40.50.300">
    <property type="entry name" value="P-loop containing nucleotide triphosphate hydrolases"/>
    <property type="match status" value="2"/>
</dbReference>
<feature type="domain" description="Helicase C-terminal" evidence="14">
    <location>
        <begin position="545"/>
        <end position="699"/>
    </location>
</feature>
<dbReference type="GO" id="GO:0006310">
    <property type="term" value="P:DNA recombination"/>
    <property type="evidence" value="ECO:0007669"/>
    <property type="project" value="InterPro"/>
</dbReference>
<dbReference type="GO" id="GO:0006270">
    <property type="term" value="P:DNA replication initiation"/>
    <property type="evidence" value="ECO:0007669"/>
    <property type="project" value="TreeGrafter"/>
</dbReference>
<dbReference type="GO" id="GO:1990077">
    <property type="term" value="C:primosome complex"/>
    <property type="evidence" value="ECO:0007669"/>
    <property type="project" value="UniProtKB-UniRule"/>
</dbReference>
<dbReference type="PANTHER" id="PTHR30580:SF0">
    <property type="entry name" value="PRIMOSOMAL PROTEIN N"/>
    <property type="match status" value="1"/>
</dbReference>
<dbReference type="InterPro" id="IPR014001">
    <property type="entry name" value="Helicase_ATP-bd"/>
</dbReference>
<evidence type="ECO:0000313" key="15">
    <source>
        <dbReference type="EMBL" id="TDG80404.1"/>
    </source>
</evidence>
<keyword evidence="16" id="KW-1185">Reference proteome</keyword>
<dbReference type="STRING" id="1122149.FD44_GL001265"/>
<dbReference type="RefSeq" id="WP_010619895.1">
    <property type="nucleotide sequence ID" value="NZ_CP042371.1"/>
</dbReference>
<comment type="catalytic activity">
    <reaction evidence="11 12">
        <text>ATP + H2O = ADP + phosphate + H(+)</text>
        <dbReference type="Rhea" id="RHEA:13065"/>
        <dbReference type="ChEBI" id="CHEBI:15377"/>
        <dbReference type="ChEBI" id="CHEBI:15378"/>
        <dbReference type="ChEBI" id="CHEBI:30616"/>
        <dbReference type="ChEBI" id="CHEBI:43474"/>
        <dbReference type="ChEBI" id="CHEBI:456216"/>
        <dbReference type="EC" id="5.6.2.4"/>
    </reaction>
</comment>
<protein>
    <recommendedName>
        <fullName evidence="12">Replication restart protein PriA</fullName>
    </recommendedName>
    <alternativeName>
        <fullName evidence="12">ATP-dependent DNA helicase PriA</fullName>
        <ecNumber evidence="12">5.6.2.4</ecNumber>
    </alternativeName>
    <alternativeName>
        <fullName evidence="12">DNA 3'-5' helicase PriA</fullName>
    </alternativeName>
</protein>
<dbReference type="GO" id="GO:0005524">
    <property type="term" value="F:ATP binding"/>
    <property type="evidence" value="ECO:0007669"/>
    <property type="project" value="UniProtKB-UniRule"/>
</dbReference>
<keyword evidence="7 12" id="KW-0862">Zinc</keyword>
<dbReference type="PROSITE" id="PS51192">
    <property type="entry name" value="HELICASE_ATP_BIND_1"/>
    <property type="match status" value="1"/>
</dbReference>
<dbReference type="InterPro" id="IPR005259">
    <property type="entry name" value="PriA"/>
</dbReference>
<dbReference type="AlphaFoldDB" id="A0A4V3A4I1"/>
<dbReference type="Pfam" id="PF00270">
    <property type="entry name" value="DEAD"/>
    <property type="match status" value="1"/>
</dbReference>
<feature type="binding site" evidence="12">
    <location>
        <position position="522"/>
    </location>
    <ligand>
        <name>Zn(2+)</name>
        <dbReference type="ChEBI" id="CHEBI:29105"/>
        <label>2</label>
    </ligand>
</feature>
<dbReference type="HAMAP" id="MF_00983">
    <property type="entry name" value="PriA"/>
    <property type="match status" value="1"/>
</dbReference>
<dbReference type="Pfam" id="PF00271">
    <property type="entry name" value="Helicase_C"/>
    <property type="match status" value="1"/>
</dbReference>
<comment type="catalytic activity">
    <reaction evidence="12">
        <text>Couples ATP hydrolysis with the unwinding of duplex DNA by translocating in the 3'-5' direction.</text>
        <dbReference type="EC" id="5.6.2.4"/>
    </reaction>
</comment>
<dbReference type="Gene3D" id="3.40.1440.60">
    <property type="entry name" value="PriA, 3(prime) DNA-binding domain"/>
    <property type="match status" value="1"/>
</dbReference>
<feature type="binding site" evidence="12">
    <location>
        <position position="553"/>
    </location>
    <ligand>
        <name>Zn(2+)</name>
        <dbReference type="ChEBI" id="CHEBI:29105"/>
        <label>1</label>
    </ligand>
</feature>
<keyword evidence="10 12" id="KW-0413">Isomerase</keyword>
<keyword evidence="3 12" id="KW-0479">Metal-binding</keyword>
<organism evidence="15 16">
    <name type="scientific">Secundilactobacillus malefermentans</name>
    <dbReference type="NCBI Taxonomy" id="176292"/>
    <lineage>
        <taxon>Bacteria</taxon>
        <taxon>Bacillati</taxon>
        <taxon>Bacillota</taxon>
        <taxon>Bacilli</taxon>
        <taxon>Lactobacillales</taxon>
        <taxon>Lactobacillaceae</taxon>
        <taxon>Secundilactobacillus</taxon>
    </lineage>
</organism>
<keyword evidence="1 12" id="KW-0639">Primosome</keyword>
<dbReference type="Proteomes" id="UP000294854">
    <property type="component" value="Unassembled WGS sequence"/>
</dbReference>
<keyword evidence="8 12" id="KW-0067">ATP-binding</keyword>
<evidence type="ECO:0000256" key="3">
    <source>
        <dbReference type="ARBA" id="ARBA00022723"/>
    </source>
</evidence>
<dbReference type="SMART" id="SM00487">
    <property type="entry name" value="DEXDc"/>
    <property type="match status" value="1"/>
</dbReference>
<keyword evidence="4 12" id="KW-0547">Nucleotide-binding</keyword>
<dbReference type="InterPro" id="IPR041236">
    <property type="entry name" value="PriA_C"/>
</dbReference>
<dbReference type="GO" id="GO:0003677">
    <property type="term" value="F:DNA binding"/>
    <property type="evidence" value="ECO:0007669"/>
    <property type="project" value="UniProtKB-UniRule"/>
</dbReference>
<dbReference type="Pfam" id="PF17764">
    <property type="entry name" value="PriA_3primeBD"/>
    <property type="match status" value="1"/>
</dbReference>
<evidence type="ECO:0000256" key="5">
    <source>
        <dbReference type="ARBA" id="ARBA00022801"/>
    </source>
</evidence>
<dbReference type="InterPro" id="IPR001650">
    <property type="entry name" value="Helicase_C-like"/>
</dbReference>
<name>A0A4V3A4I1_9LACO</name>
<dbReference type="OrthoDB" id="9759544at2"/>
<dbReference type="SUPFAM" id="SSF52540">
    <property type="entry name" value="P-loop containing nucleoside triphosphate hydrolases"/>
    <property type="match status" value="2"/>
</dbReference>